<evidence type="ECO:0000313" key="2">
    <source>
        <dbReference type="Proteomes" id="UP000001699"/>
    </source>
</evidence>
<sequence>MPTVLFPSSAAPFAPRCSPPVVLSSTIEPWLTATLRRVCKAKGPLKNITQHTKCLQRILSRPSAIWTLCSMLFPMAPQALDVGLQYQTIHIEAYVVYVDMAYANAVAFKLTPETINTLVKLHRDVYSVCAWLNTWQWSEKENQMRQLQEQFNQDVNRFIFYTDALALEGIDEDGAGELLGGRSDVAKAKVKSLFIPLQPPYPEALRVLHAWSAFPIAVVCPCGTPRHFRPGKGVQACFNK</sequence>
<name>B0XZF9_ASPFC</name>
<organism evidence="1 2">
    <name type="scientific">Aspergillus fumigatus (strain CBS 144.89 / FGSC A1163 / CEA10)</name>
    <name type="common">Neosartorya fumigata</name>
    <dbReference type="NCBI Taxonomy" id="451804"/>
    <lineage>
        <taxon>Eukaryota</taxon>
        <taxon>Fungi</taxon>
        <taxon>Dikarya</taxon>
        <taxon>Ascomycota</taxon>
        <taxon>Pezizomycotina</taxon>
        <taxon>Eurotiomycetes</taxon>
        <taxon>Eurotiomycetidae</taxon>
        <taxon>Eurotiales</taxon>
        <taxon>Aspergillaceae</taxon>
        <taxon>Aspergillus</taxon>
        <taxon>Aspergillus subgen. Fumigati</taxon>
    </lineage>
</organism>
<keyword evidence="2" id="KW-1185">Reference proteome</keyword>
<dbReference type="OrthoDB" id="5352472at2759"/>
<dbReference type="AlphaFoldDB" id="B0XZF9"/>
<reference evidence="1 2" key="1">
    <citation type="journal article" date="2008" name="PLoS Genet.">
        <title>Genomic islands in the pathogenic filamentous fungus Aspergillus fumigatus.</title>
        <authorList>
            <person name="Fedorova N.D."/>
            <person name="Khaldi N."/>
            <person name="Joardar V.S."/>
            <person name="Maiti R."/>
            <person name="Amedeo P."/>
            <person name="Anderson M.J."/>
            <person name="Crabtree J."/>
            <person name="Silva J.C."/>
            <person name="Badger J.H."/>
            <person name="Albarraq A."/>
            <person name="Angiuoli S."/>
            <person name="Bussey H."/>
            <person name="Bowyer P."/>
            <person name="Cotty P.J."/>
            <person name="Dyer P.S."/>
            <person name="Egan A."/>
            <person name="Galens K."/>
            <person name="Fraser-Liggett C.M."/>
            <person name="Haas B.J."/>
            <person name="Inman J.M."/>
            <person name="Kent R."/>
            <person name="Lemieux S."/>
            <person name="Malavazi I."/>
            <person name="Orvis J."/>
            <person name="Roemer T."/>
            <person name="Ronning C.M."/>
            <person name="Sundaram J.P."/>
            <person name="Sutton G."/>
            <person name="Turner G."/>
            <person name="Venter J.C."/>
            <person name="White O.R."/>
            <person name="Whitty B.R."/>
            <person name="Youngman P."/>
            <person name="Wolfe K.H."/>
            <person name="Goldman G.H."/>
            <person name="Wortman J.R."/>
            <person name="Jiang B."/>
            <person name="Denning D.W."/>
            <person name="Nierman W.C."/>
        </authorList>
    </citation>
    <scope>NUCLEOTIDE SEQUENCE [LARGE SCALE GENOMIC DNA]</scope>
    <source>
        <strain evidence="2">CBS 144.89 / FGSC A1163 / CEA10</strain>
    </source>
</reference>
<evidence type="ECO:0000313" key="1">
    <source>
        <dbReference type="EMBL" id="EDP53255.1"/>
    </source>
</evidence>
<dbReference type="Proteomes" id="UP000001699">
    <property type="component" value="Unassembled WGS sequence"/>
</dbReference>
<proteinExistence type="predicted"/>
<protein>
    <submittedName>
        <fullName evidence="1">Uncharacterized protein</fullName>
    </submittedName>
</protein>
<gene>
    <name evidence="1" type="ORF">AFUB_044270</name>
</gene>
<accession>B0XZF9</accession>
<dbReference type="EMBL" id="DS499596">
    <property type="protein sequence ID" value="EDP53255.1"/>
    <property type="molecule type" value="Genomic_DNA"/>
</dbReference>
<dbReference type="VEuPathDB" id="FungiDB:AFUB_044270"/>
<dbReference type="HOGENOM" id="CLU_041826_1_0_1"/>
<dbReference type="PhylomeDB" id="B0XZF9"/>